<evidence type="ECO:0000256" key="1">
    <source>
        <dbReference type="SAM" id="Phobius"/>
    </source>
</evidence>
<dbReference type="AlphaFoldDB" id="A0A7K1GMI7"/>
<protein>
    <submittedName>
        <fullName evidence="2">Uncharacterized protein</fullName>
    </submittedName>
</protein>
<keyword evidence="1" id="KW-0812">Transmembrane</keyword>
<feature type="transmembrane region" description="Helical" evidence="1">
    <location>
        <begin position="47"/>
        <end position="67"/>
    </location>
</feature>
<evidence type="ECO:0000313" key="2">
    <source>
        <dbReference type="EMBL" id="MTH29749.1"/>
    </source>
</evidence>
<dbReference type="EMBL" id="WMJY01000013">
    <property type="protein sequence ID" value="MTH29749.1"/>
    <property type="molecule type" value="Genomic_DNA"/>
</dbReference>
<evidence type="ECO:0000313" key="3">
    <source>
        <dbReference type="Proteomes" id="UP000488936"/>
    </source>
</evidence>
<keyword evidence="3" id="KW-1185">Reference proteome</keyword>
<name>A0A7K1GMI7_9FLAO</name>
<dbReference type="RefSeq" id="WP_155035745.1">
    <property type="nucleotide sequence ID" value="NZ_JAYMMG010000016.1"/>
</dbReference>
<dbReference type="Proteomes" id="UP000488936">
    <property type="component" value="Unassembled WGS sequence"/>
</dbReference>
<gene>
    <name evidence="2" type="ORF">GJV77_07435</name>
</gene>
<reference evidence="2 3" key="1">
    <citation type="journal article" date="2006" name="Int. J. Syst. Evol. Microbiol.">
        <title>Myroides pelagicus sp. nov., isolated from seawater in Thailand.</title>
        <authorList>
            <person name="Yoon J."/>
            <person name="Maneerat S."/>
            <person name="Kawai F."/>
            <person name="Yokota A."/>
        </authorList>
    </citation>
    <scope>NUCLEOTIDE SEQUENCE [LARGE SCALE GENOMIC DNA]</scope>
    <source>
        <strain evidence="2 3">SM1T</strain>
    </source>
</reference>
<keyword evidence="1" id="KW-1133">Transmembrane helix</keyword>
<sequence length="149" mass="16893">MMLMIHAIVQKRVMNLMRGLVLFILVLFLALVGLTIRDYMAGKPLEGLISSVFFMFTVLLVMFYYLLGYLNAFSIDGAILTKTNVFGQRKTFDLSVAETEIYIGTLYNKLSVKDGYIRITAKGNTLHIIEANYVNFKQLKAYLLNMGAN</sequence>
<organism evidence="2 3">
    <name type="scientific">Myroides pelagicus</name>
    <dbReference type="NCBI Taxonomy" id="270914"/>
    <lineage>
        <taxon>Bacteria</taxon>
        <taxon>Pseudomonadati</taxon>
        <taxon>Bacteroidota</taxon>
        <taxon>Flavobacteriia</taxon>
        <taxon>Flavobacteriales</taxon>
        <taxon>Flavobacteriaceae</taxon>
        <taxon>Myroides</taxon>
    </lineage>
</organism>
<comment type="caution">
    <text evidence="2">The sequence shown here is derived from an EMBL/GenBank/DDBJ whole genome shotgun (WGS) entry which is preliminary data.</text>
</comment>
<keyword evidence="1" id="KW-0472">Membrane</keyword>
<proteinExistence type="predicted"/>
<accession>A0A7K1GMI7</accession>